<dbReference type="KEGG" id="gba:J421_1664"/>
<dbReference type="InParanoid" id="W0REJ5"/>
<dbReference type="RefSeq" id="WP_025410712.1">
    <property type="nucleotide sequence ID" value="NZ_CP007128.1"/>
</dbReference>
<name>W0REJ5_9BACT</name>
<dbReference type="AlphaFoldDB" id="W0REJ5"/>
<evidence type="ECO:0000256" key="1">
    <source>
        <dbReference type="SAM" id="SignalP"/>
    </source>
</evidence>
<accession>W0REJ5</accession>
<reference evidence="2 3" key="1">
    <citation type="journal article" date="2014" name="Genome Announc.">
        <title>Genome Sequence and Methylome of Soil Bacterium Gemmatirosa kalamazoonensis KBS708T, a Member of the Rarely Cultivated Gemmatimonadetes Phylum.</title>
        <authorList>
            <person name="Debruyn J.M."/>
            <person name="Radosevich M."/>
            <person name="Wommack K.E."/>
            <person name="Polson S.W."/>
            <person name="Hauser L.J."/>
            <person name="Fawaz M.N."/>
            <person name="Korlach J."/>
            <person name="Tsai Y.C."/>
        </authorList>
    </citation>
    <scope>NUCLEOTIDE SEQUENCE [LARGE SCALE GENOMIC DNA]</scope>
    <source>
        <strain evidence="2 3">KBS708</strain>
    </source>
</reference>
<dbReference type="eggNOG" id="ENOG5032WC9">
    <property type="taxonomic scope" value="Bacteria"/>
</dbReference>
<dbReference type="EMBL" id="CP007128">
    <property type="protein sequence ID" value="AHG89201.1"/>
    <property type="molecule type" value="Genomic_DNA"/>
</dbReference>
<protein>
    <submittedName>
        <fullName evidence="2">Uncharacterized protein</fullName>
    </submittedName>
</protein>
<keyword evidence="1" id="KW-0732">Signal</keyword>
<keyword evidence="3" id="KW-1185">Reference proteome</keyword>
<dbReference type="OrthoDB" id="7469591at2"/>
<organism evidence="2 3">
    <name type="scientific">Gemmatirosa kalamazoonensis</name>
    <dbReference type="NCBI Taxonomy" id="861299"/>
    <lineage>
        <taxon>Bacteria</taxon>
        <taxon>Pseudomonadati</taxon>
        <taxon>Gemmatimonadota</taxon>
        <taxon>Gemmatimonadia</taxon>
        <taxon>Gemmatimonadales</taxon>
        <taxon>Gemmatimonadaceae</taxon>
        <taxon>Gemmatirosa</taxon>
    </lineage>
</organism>
<dbReference type="HOGENOM" id="CLU_612173_0_0_0"/>
<dbReference type="Proteomes" id="UP000019151">
    <property type="component" value="Chromosome"/>
</dbReference>
<sequence>MRRALPPVLALALVLARPSSAQTLSQDIQSLFKFGTCAQPLCLSLSGPSNIHVGHYIGSSVAANGDLLGFLNGAIGATLGSIPISASTSGATFRFVNGAPVSTATSAGPIFAERAQTLGRGGLLLGVNTTRIGFNRLRGTSLKGMSFNFKHADAGQPGLGDFASEYDYINVKPALTLNLQSTAVFATYGVSDRFDIGVAVPVVYSSLRGTSNATILNWAGAPTGLHYFGTDPANPQFTATTSVNGTHTGIGDVALRAKANVVEGDKVGFSIMGDGRLPTGDADNFTGTGHLAIRALGILSARMGNFSPHVNGGYAFRSGDTQTDAVLLTAGFDQLVAPKATIAVDLISELEVGSSPLTLPETITFAGSKPGTLAATNIPERTDNVVNVSAGAKFQLGPAMLVVNGILPLGNGGMQARSGIFTLGLERTFH</sequence>
<feature type="chain" id="PRO_5004795446" evidence="1">
    <location>
        <begin position="22"/>
        <end position="430"/>
    </location>
</feature>
<evidence type="ECO:0000313" key="3">
    <source>
        <dbReference type="Proteomes" id="UP000019151"/>
    </source>
</evidence>
<proteinExistence type="predicted"/>
<gene>
    <name evidence="2" type="ORF">J421_1664</name>
</gene>
<feature type="signal peptide" evidence="1">
    <location>
        <begin position="1"/>
        <end position="21"/>
    </location>
</feature>
<dbReference type="PATRIC" id="fig|861299.3.peg.1689"/>
<evidence type="ECO:0000313" key="2">
    <source>
        <dbReference type="EMBL" id="AHG89201.1"/>
    </source>
</evidence>